<evidence type="ECO:0000313" key="5">
    <source>
        <dbReference type="RefSeq" id="XP_014476140.1"/>
    </source>
</evidence>
<evidence type="ECO:0000256" key="2">
    <source>
        <dbReference type="SAM" id="MobiDB-lite"/>
    </source>
</evidence>
<proteinExistence type="predicted"/>
<organism evidence="3 5">
    <name type="scientific">Dinoponera quadriceps</name>
    <name type="common">South American ant</name>
    <dbReference type="NCBI Taxonomy" id="609295"/>
    <lineage>
        <taxon>Eukaryota</taxon>
        <taxon>Metazoa</taxon>
        <taxon>Ecdysozoa</taxon>
        <taxon>Arthropoda</taxon>
        <taxon>Hexapoda</taxon>
        <taxon>Insecta</taxon>
        <taxon>Pterygota</taxon>
        <taxon>Neoptera</taxon>
        <taxon>Endopterygota</taxon>
        <taxon>Hymenoptera</taxon>
        <taxon>Apocrita</taxon>
        <taxon>Aculeata</taxon>
        <taxon>Formicoidea</taxon>
        <taxon>Formicidae</taxon>
        <taxon>Ponerinae</taxon>
        <taxon>Ponerini</taxon>
        <taxon>Dinoponera</taxon>
    </lineage>
</organism>
<feature type="region of interest" description="Disordered" evidence="2">
    <location>
        <begin position="1"/>
        <end position="37"/>
    </location>
</feature>
<protein>
    <submittedName>
        <fullName evidence="4 5">Nucleolar protein 8-like</fullName>
    </submittedName>
</protein>
<dbReference type="GeneID" id="106745236"/>
<dbReference type="KEGG" id="dqu:106745236"/>
<sequence>MLSTMPYSRSHDGTGNKRIIFDDDFGKHTHQDPKTKREEKVNLFEDDDHNEDVDDNENLWNEDTFNTKKRKKIILGHDARFTLDGRFAEDNHQDETEVITGAEECDLQKEKERELDILKDVLGMPFSMKNQEAKASKKELMIRYDPAEKRHCEYEVKTVQSETKERSAKQKKREKAKIEESTAAEVPKDVYYTVSDTLTRSLKQNERFSLLKACGREENDMNIDDRDTRNCDIANSGVSTMRNDKDVRFHFSARNAFKHDLSDNEDLNERFDERVVEQSENDNRINDLFEYGNILFFRNDDVRFNEAVRFFDVKVTSSEEFKNLRRKLKVIIRTKIRRNERKYQPWNKKKKIKRS</sequence>
<gene>
    <name evidence="4 5" type="primary">LOC106745236</name>
</gene>
<dbReference type="PANTHER" id="PTHR48029">
    <property type="entry name" value="NUCLEOLAR PROTEIN 8"/>
    <property type="match status" value="1"/>
</dbReference>
<evidence type="ECO:0000256" key="1">
    <source>
        <dbReference type="ARBA" id="ARBA00022884"/>
    </source>
</evidence>
<name>A0A6P3XCT7_DINQU</name>
<accession>A0A6P3XCT7</accession>
<evidence type="ECO:0000313" key="4">
    <source>
        <dbReference type="RefSeq" id="XP_014476139.1"/>
    </source>
</evidence>
<dbReference type="RefSeq" id="XP_014476140.1">
    <property type="nucleotide sequence ID" value="XM_014620654.1"/>
</dbReference>
<dbReference type="AlphaFoldDB" id="A0A6P3XCT7"/>
<keyword evidence="1" id="KW-0694">RNA-binding</keyword>
<dbReference type="PANTHER" id="PTHR48029:SF1">
    <property type="entry name" value="NUCLEOLAR PROTEIN 8"/>
    <property type="match status" value="1"/>
</dbReference>
<dbReference type="GO" id="GO:0003723">
    <property type="term" value="F:RNA binding"/>
    <property type="evidence" value="ECO:0007669"/>
    <property type="project" value="UniProtKB-KW"/>
</dbReference>
<dbReference type="RefSeq" id="XP_014476139.1">
    <property type="nucleotide sequence ID" value="XM_014620653.1"/>
</dbReference>
<feature type="compositionally biased region" description="Basic and acidic residues" evidence="2">
    <location>
        <begin position="9"/>
        <end position="37"/>
    </location>
</feature>
<dbReference type="Proteomes" id="UP000515204">
    <property type="component" value="Unplaced"/>
</dbReference>
<evidence type="ECO:0000313" key="3">
    <source>
        <dbReference type="Proteomes" id="UP000515204"/>
    </source>
</evidence>
<keyword evidence="3" id="KW-1185">Reference proteome</keyword>
<dbReference type="OrthoDB" id="21643at2759"/>
<reference evidence="4 5" key="1">
    <citation type="submission" date="2025-04" db="UniProtKB">
        <authorList>
            <consortium name="RefSeq"/>
        </authorList>
    </citation>
    <scope>IDENTIFICATION</scope>
</reference>